<feature type="transmembrane region" description="Helical" evidence="1">
    <location>
        <begin position="231"/>
        <end position="252"/>
    </location>
</feature>
<keyword evidence="1" id="KW-0812">Transmembrane</keyword>
<dbReference type="Proteomes" id="UP000193144">
    <property type="component" value="Unassembled WGS sequence"/>
</dbReference>
<comment type="caution">
    <text evidence="2">The sequence shown here is derived from an EMBL/GenBank/DDBJ whole genome shotgun (WGS) entry which is preliminary data.</text>
</comment>
<sequence length="340" mass="38100">MYAAIKADEANGLPPRTFESSKRTKWKRGLWQTCVGLSLLVLAFLVIFGLFMLALNGDYPDCNTGDYSTFDIDTLYFDLSLGAAKLIDVAWNMVAGRGGQAIIAISSYRVVSDSLMRITELGPVDLRLFTALSLNHGQFTNIYHTSKAIISLKGKRRTMTMIWITFSSIFLLAFPTLMDTATGYVQKQKFTYQYSDDGIIVPWYDRNQTRPGGALCVPVKDGRYQWGFSGFWSQITVLTFTAWLIGTFGIWMDAQHNCQLRRKGRTMDTFRAVEDIAGAIAEGLGPHTCGYSGKELSKALKKTAPVRYYCEEDEVTGLTRIGLTSRNVGKFKLSWTEKYG</sequence>
<dbReference type="AlphaFoldDB" id="A0A1Y1ZCU8"/>
<keyword evidence="3" id="KW-1185">Reference proteome</keyword>
<reference evidence="2 3" key="1">
    <citation type="submission" date="2016-07" db="EMBL/GenBank/DDBJ databases">
        <title>Pervasive Adenine N6-methylation of Active Genes in Fungi.</title>
        <authorList>
            <consortium name="DOE Joint Genome Institute"/>
            <person name="Mondo S.J."/>
            <person name="Dannebaum R.O."/>
            <person name="Kuo R.C."/>
            <person name="Labutti K."/>
            <person name="Haridas S."/>
            <person name="Kuo A."/>
            <person name="Salamov A."/>
            <person name="Ahrendt S.R."/>
            <person name="Lipzen A."/>
            <person name="Sullivan W."/>
            <person name="Andreopoulos W.B."/>
            <person name="Clum A."/>
            <person name="Lindquist E."/>
            <person name="Daum C."/>
            <person name="Ramamoorthy G.K."/>
            <person name="Gryganskyi A."/>
            <person name="Culley D."/>
            <person name="Magnuson J.K."/>
            <person name="James T.Y."/>
            <person name="O'Malley M.A."/>
            <person name="Stajich J.E."/>
            <person name="Spatafora J.W."/>
            <person name="Visel A."/>
            <person name="Grigoriev I.V."/>
        </authorList>
    </citation>
    <scope>NUCLEOTIDE SEQUENCE [LARGE SCALE GENOMIC DNA]</scope>
    <source>
        <strain evidence="2 3">CBS 115471</strain>
    </source>
</reference>
<name>A0A1Y1ZCU8_9PLEO</name>
<evidence type="ECO:0000313" key="3">
    <source>
        <dbReference type="Proteomes" id="UP000193144"/>
    </source>
</evidence>
<evidence type="ECO:0000313" key="2">
    <source>
        <dbReference type="EMBL" id="ORY07797.1"/>
    </source>
</evidence>
<dbReference type="EMBL" id="MCFA01000106">
    <property type="protein sequence ID" value="ORY07797.1"/>
    <property type="molecule type" value="Genomic_DNA"/>
</dbReference>
<evidence type="ECO:0000256" key="1">
    <source>
        <dbReference type="SAM" id="Phobius"/>
    </source>
</evidence>
<accession>A0A1Y1ZCU8</accession>
<organism evidence="2 3">
    <name type="scientific">Clohesyomyces aquaticus</name>
    <dbReference type="NCBI Taxonomy" id="1231657"/>
    <lineage>
        <taxon>Eukaryota</taxon>
        <taxon>Fungi</taxon>
        <taxon>Dikarya</taxon>
        <taxon>Ascomycota</taxon>
        <taxon>Pezizomycotina</taxon>
        <taxon>Dothideomycetes</taxon>
        <taxon>Pleosporomycetidae</taxon>
        <taxon>Pleosporales</taxon>
        <taxon>Lindgomycetaceae</taxon>
        <taxon>Clohesyomyces</taxon>
    </lineage>
</organism>
<feature type="transmembrane region" description="Helical" evidence="1">
    <location>
        <begin position="30"/>
        <end position="55"/>
    </location>
</feature>
<proteinExistence type="predicted"/>
<protein>
    <submittedName>
        <fullName evidence="2">Uncharacterized protein</fullName>
    </submittedName>
</protein>
<keyword evidence="1" id="KW-0472">Membrane</keyword>
<dbReference type="STRING" id="1231657.A0A1Y1ZCU8"/>
<feature type="transmembrane region" description="Helical" evidence="1">
    <location>
        <begin position="160"/>
        <end position="178"/>
    </location>
</feature>
<dbReference type="OrthoDB" id="3903561at2759"/>
<keyword evidence="1" id="KW-1133">Transmembrane helix</keyword>
<gene>
    <name evidence="2" type="ORF">BCR34DRAFT_570424</name>
</gene>